<organism evidence="8 9">
    <name type="scientific">Cronartium quercuum f. sp. fusiforme G11</name>
    <dbReference type="NCBI Taxonomy" id="708437"/>
    <lineage>
        <taxon>Eukaryota</taxon>
        <taxon>Fungi</taxon>
        <taxon>Dikarya</taxon>
        <taxon>Basidiomycota</taxon>
        <taxon>Pucciniomycotina</taxon>
        <taxon>Pucciniomycetes</taxon>
        <taxon>Pucciniales</taxon>
        <taxon>Coleosporiaceae</taxon>
        <taxon>Cronartium</taxon>
    </lineage>
</organism>
<reference evidence="8" key="1">
    <citation type="submission" date="2013-11" db="EMBL/GenBank/DDBJ databases">
        <title>Genome sequence of the fusiform rust pathogen reveals effectors for host alternation and coevolution with pine.</title>
        <authorList>
            <consortium name="DOE Joint Genome Institute"/>
            <person name="Smith K."/>
            <person name="Pendleton A."/>
            <person name="Kubisiak T."/>
            <person name="Anderson C."/>
            <person name="Salamov A."/>
            <person name="Aerts A."/>
            <person name="Riley R."/>
            <person name="Clum A."/>
            <person name="Lindquist E."/>
            <person name="Ence D."/>
            <person name="Campbell M."/>
            <person name="Kronenberg Z."/>
            <person name="Feau N."/>
            <person name="Dhillon B."/>
            <person name="Hamelin R."/>
            <person name="Burleigh J."/>
            <person name="Smith J."/>
            <person name="Yandell M."/>
            <person name="Nelson C."/>
            <person name="Grigoriev I."/>
            <person name="Davis J."/>
        </authorList>
    </citation>
    <scope>NUCLEOTIDE SEQUENCE</scope>
    <source>
        <strain evidence="8">G11</strain>
    </source>
</reference>
<feature type="region of interest" description="Disordered" evidence="6">
    <location>
        <begin position="18"/>
        <end position="69"/>
    </location>
</feature>
<dbReference type="Pfam" id="PF05920">
    <property type="entry name" value="Homeobox_KN"/>
    <property type="match status" value="1"/>
</dbReference>
<dbReference type="GO" id="GO:0006355">
    <property type="term" value="P:regulation of DNA-templated transcription"/>
    <property type="evidence" value="ECO:0007669"/>
    <property type="project" value="InterPro"/>
</dbReference>
<dbReference type="AlphaFoldDB" id="A0A9P6NJ60"/>
<comment type="subcellular location">
    <subcellularLocation>
        <location evidence="5">Nucleus</location>
    </subcellularLocation>
</comment>
<dbReference type="Gene3D" id="1.10.10.60">
    <property type="entry name" value="Homeodomain-like"/>
    <property type="match status" value="1"/>
</dbReference>
<feature type="compositionally biased region" description="Polar residues" evidence="6">
    <location>
        <begin position="236"/>
        <end position="264"/>
    </location>
</feature>
<dbReference type="SUPFAM" id="SSF46689">
    <property type="entry name" value="Homeodomain-like"/>
    <property type="match status" value="1"/>
</dbReference>
<sequence>MDSKPIIPPPAQLSLACAKNLSASPPPSAEHQTTYQTHHNSYYNNYSTSTCPSSSRSSPDPSSSTFPTQKSLNSVAGYVLSGSALFDRIGSGREKEDGEENLPNPKRQRSTTSFSEFDGRTFEKPSPLVLASSHHAISTDDVYHRAVSGGPHEPDNANALPPIVTREEQAQSTPSANDHLAPTRPVAVEEDHNNHDSTADSEDTHENSSSYKPTDTNSNPVRVLPFIIVREPRNDSAQLDRQFSHSPSVPTTQLSVQPPASSDAPSFATLHPKHVPTAPPLESPLSLSSQHPHSHLSAHPAGYMSALPSPITPANGHHSHHALHHRSSYPGSPTMTMTAPNSATYSTTATTTSFAPLSPPLPQGPPSPVYRNSASAFPHHATAHLVGSSYPTSGVVQGVNAGITQASRPLVSQSSPVPSPTVPKSEDGQWSTTDGQPPRRRGKLPQAVTALLRTWLMGHTSHPYPTEEEKKALCEQTGLTMNQVSNWFINARRRILVPPTGCNSIHEVRQPVRRQAQSQLARAAANAAMSVTGIPTHGIPHSPSAGSPTFPTGSFEFRYPHFGCRSTSGGSARQPSSPLPGHYPSYPQPYPLPPSSSPTTPHYDASPYGTYAAYHAPLPSVCHHLAPPSRLHSPRSQPGTPGFPPAQVAYHHLAENHEVYSRPFSAQNHHSTQSRPSSSDMPNPMKREWQHTQAGVDRAGANGGELGN</sequence>
<feature type="region of interest" description="Disordered" evidence="6">
    <location>
        <begin position="236"/>
        <end position="374"/>
    </location>
</feature>
<proteinExistence type="inferred from homology"/>
<feature type="compositionally biased region" description="Low complexity" evidence="6">
    <location>
        <begin position="31"/>
        <end position="69"/>
    </location>
</feature>
<dbReference type="GO" id="GO:0005634">
    <property type="term" value="C:nucleus"/>
    <property type="evidence" value="ECO:0007669"/>
    <property type="project" value="UniProtKB-SubCell"/>
</dbReference>
<feature type="region of interest" description="Disordered" evidence="6">
    <location>
        <begin position="92"/>
        <end position="121"/>
    </location>
</feature>
<keyword evidence="2 5" id="KW-0238">DNA-binding</keyword>
<evidence type="ECO:0000256" key="3">
    <source>
        <dbReference type="ARBA" id="ARBA00023155"/>
    </source>
</evidence>
<gene>
    <name evidence="8" type="ORF">CROQUDRAFT_43698</name>
</gene>
<dbReference type="InterPro" id="IPR001356">
    <property type="entry name" value="HD"/>
</dbReference>
<feature type="region of interest" description="Disordered" evidence="6">
    <location>
        <begin position="665"/>
        <end position="708"/>
    </location>
</feature>
<feature type="compositionally biased region" description="Polar residues" evidence="6">
    <location>
        <begin position="566"/>
        <end position="576"/>
    </location>
</feature>
<accession>A0A9P6NJ60</accession>
<feature type="compositionally biased region" description="Polar residues" evidence="6">
    <location>
        <begin position="207"/>
        <end position="219"/>
    </location>
</feature>
<dbReference type="OrthoDB" id="10056939at2759"/>
<dbReference type="EMBL" id="MU167254">
    <property type="protein sequence ID" value="KAG0146954.1"/>
    <property type="molecule type" value="Genomic_DNA"/>
</dbReference>
<feature type="compositionally biased region" description="Basic and acidic residues" evidence="6">
    <location>
        <begin position="187"/>
        <end position="206"/>
    </location>
</feature>
<feature type="domain" description="Homeobox" evidence="7">
    <location>
        <begin position="435"/>
        <end position="494"/>
    </location>
</feature>
<evidence type="ECO:0000256" key="4">
    <source>
        <dbReference type="ARBA" id="ARBA00023242"/>
    </source>
</evidence>
<dbReference type="PANTHER" id="PTHR11850">
    <property type="entry name" value="HOMEOBOX PROTEIN TRANSCRIPTION FACTORS"/>
    <property type="match status" value="1"/>
</dbReference>
<comment type="similarity">
    <text evidence="1">Belongs to the TALE/M-ATYP homeobox family.</text>
</comment>
<dbReference type="SMART" id="SM00389">
    <property type="entry name" value="HOX"/>
    <property type="match status" value="1"/>
</dbReference>
<feature type="compositionally biased region" description="Low complexity" evidence="6">
    <location>
        <begin position="338"/>
        <end position="356"/>
    </location>
</feature>
<feature type="region of interest" description="Disordered" evidence="6">
    <location>
        <begin position="187"/>
        <end position="219"/>
    </location>
</feature>
<keyword evidence="9" id="KW-1185">Reference proteome</keyword>
<feature type="region of interest" description="Disordered" evidence="6">
    <location>
        <begin position="625"/>
        <end position="647"/>
    </location>
</feature>
<evidence type="ECO:0000259" key="7">
    <source>
        <dbReference type="PROSITE" id="PS50071"/>
    </source>
</evidence>
<feature type="region of interest" description="Disordered" evidence="6">
    <location>
        <begin position="407"/>
        <end position="442"/>
    </location>
</feature>
<comment type="caution">
    <text evidence="8">The sequence shown here is derived from an EMBL/GenBank/DDBJ whole genome shotgun (WGS) entry which is preliminary data.</text>
</comment>
<name>A0A9P6NJ60_9BASI</name>
<evidence type="ECO:0000256" key="5">
    <source>
        <dbReference type="PROSITE-ProRule" id="PRU00108"/>
    </source>
</evidence>
<feature type="DNA-binding region" description="Homeobox" evidence="5">
    <location>
        <begin position="437"/>
        <end position="495"/>
    </location>
</feature>
<evidence type="ECO:0000313" key="8">
    <source>
        <dbReference type="EMBL" id="KAG0146954.1"/>
    </source>
</evidence>
<dbReference type="InterPro" id="IPR008422">
    <property type="entry name" value="KN_HD"/>
</dbReference>
<feature type="compositionally biased region" description="Low complexity" evidence="6">
    <location>
        <begin position="283"/>
        <end position="301"/>
    </location>
</feature>
<evidence type="ECO:0000313" key="9">
    <source>
        <dbReference type="Proteomes" id="UP000886653"/>
    </source>
</evidence>
<dbReference type="InterPro" id="IPR050224">
    <property type="entry name" value="TALE_homeobox"/>
</dbReference>
<evidence type="ECO:0000256" key="6">
    <source>
        <dbReference type="SAM" id="MobiDB-lite"/>
    </source>
</evidence>
<keyword evidence="4 5" id="KW-0539">Nucleus</keyword>
<feature type="compositionally biased region" description="Pro residues" evidence="6">
    <location>
        <begin position="586"/>
        <end position="596"/>
    </location>
</feature>
<keyword evidence="3 5" id="KW-0371">Homeobox</keyword>
<protein>
    <recommendedName>
        <fullName evidence="7">Homeobox domain-containing protein</fullName>
    </recommendedName>
</protein>
<dbReference type="Proteomes" id="UP000886653">
    <property type="component" value="Unassembled WGS sequence"/>
</dbReference>
<feature type="compositionally biased region" description="Pro residues" evidence="6">
    <location>
        <begin position="357"/>
        <end position="368"/>
    </location>
</feature>
<evidence type="ECO:0000256" key="1">
    <source>
        <dbReference type="ARBA" id="ARBA00005800"/>
    </source>
</evidence>
<evidence type="ECO:0000256" key="2">
    <source>
        <dbReference type="ARBA" id="ARBA00023125"/>
    </source>
</evidence>
<dbReference type="PROSITE" id="PS51257">
    <property type="entry name" value="PROKAR_LIPOPROTEIN"/>
    <property type="match status" value="1"/>
</dbReference>
<dbReference type="CDD" id="cd00086">
    <property type="entry name" value="homeodomain"/>
    <property type="match status" value="1"/>
</dbReference>
<dbReference type="GO" id="GO:0003677">
    <property type="term" value="F:DNA binding"/>
    <property type="evidence" value="ECO:0007669"/>
    <property type="project" value="UniProtKB-UniRule"/>
</dbReference>
<feature type="compositionally biased region" description="Low complexity" evidence="6">
    <location>
        <begin position="407"/>
        <end position="416"/>
    </location>
</feature>
<dbReference type="InterPro" id="IPR009057">
    <property type="entry name" value="Homeodomain-like_sf"/>
</dbReference>
<feature type="compositionally biased region" description="Basic residues" evidence="6">
    <location>
        <begin position="317"/>
        <end position="327"/>
    </location>
</feature>
<feature type="region of interest" description="Disordered" evidence="6">
    <location>
        <begin position="566"/>
        <end position="604"/>
    </location>
</feature>
<dbReference type="PROSITE" id="PS50071">
    <property type="entry name" value="HOMEOBOX_2"/>
    <property type="match status" value="1"/>
</dbReference>
<feature type="compositionally biased region" description="Polar residues" evidence="6">
    <location>
        <begin position="665"/>
        <end position="681"/>
    </location>
</feature>